<evidence type="ECO:0000313" key="2">
    <source>
        <dbReference type="Proteomes" id="UP000286862"/>
    </source>
</evidence>
<dbReference type="Proteomes" id="UP000286862">
    <property type="component" value="Unassembled WGS sequence"/>
</dbReference>
<proteinExistence type="predicted"/>
<organism evidence="1 2">
    <name type="scientific">Candidatus Electrothrix marina</name>
    <dbReference type="NCBI Taxonomy" id="1859130"/>
    <lineage>
        <taxon>Bacteria</taxon>
        <taxon>Pseudomonadati</taxon>
        <taxon>Thermodesulfobacteriota</taxon>
        <taxon>Desulfobulbia</taxon>
        <taxon>Desulfobulbales</taxon>
        <taxon>Desulfobulbaceae</taxon>
        <taxon>Candidatus Electrothrix</taxon>
    </lineage>
</organism>
<name>A0A3S3RSN7_9BACT</name>
<evidence type="ECO:0000313" key="1">
    <source>
        <dbReference type="EMBL" id="RWX46997.1"/>
    </source>
</evidence>
<gene>
    <name evidence="1" type="ORF">VT99_11883</name>
</gene>
<comment type="caution">
    <text evidence="1">The sequence shown here is derived from an EMBL/GenBank/DDBJ whole genome shotgun (WGS) entry which is preliminary data.</text>
</comment>
<dbReference type="EMBL" id="MTKQ01000188">
    <property type="protein sequence ID" value="RWX46997.1"/>
    <property type="molecule type" value="Genomic_DNA"/>
</dbReference>
<protein>
    <submittedName>
        <fullName evidence="1">Uncharacterized protein</fullName>
    </submittedName>
</protein>
<accession>A0A3S3RSN7</accession>
<feature type="non-terminal residue" evidence="1">
    <location>
        <position position="42"/>
    </location>
</feature>
<dbReference type="AlphaFoldDB" id="A0A3S3RSN7"/>
<reference evidence="1 2" key="1">
    <citation type="submission" date="2017-01" db="EMBL/GenBank/DDBJ databases">
        <title>The cable genome- insights into the physiology and evolution of filamentous bacteria capable of sulfide oxidation via long distance electron transfer.</title>
        <authorList>
            <person name="Schreiber L."/>
            <person name="Bjerg J.T."/>
            <person name="Boggild A."/>
            <person name="Van De Vossenberg J."/>
            <person name="Meysman F."/>
            <person name="Nielsen L.P."/>
            <person name="Schramm A."/>
            <person name="Kjeldsen K.U."/>
        </authorList>
    </citation>
    <scope>NUCLEOTIDE SEQUENCE [LARGE SCALE GENOMIC DNA]</scope>
    <source>
        <strain evidence="1">A2</strain>
    </source>
</reference>
<sequence>MKNVNDVVVSDLDYICSHLQDELIQMSGKRLLITGGAGFLGY</sequence>